<dbReference type="OrthoDB" id="1045822at2759"/>
<name>A0A9P4M8I0_9PEZI</name>
<dbReference type="EMBL" id="ML978124">
    <property type="protein sequence ID" value="KAF2101065.1"/>
    <property type="molecule type" value="Genomic_DNA"/>
</dbReference>
<dbReference type="NCBIfam" id="TIGR01571">
    <property type="entry name" value="A_thal_Cys_rich"/>
    <property type="match status" value="1"/>
</dbReference>
<keyword evidence="3" id="KW-1185">Reference proteome</keyword>
<feature type="region of interest" description="Disordered" evidence="1">
    <location>
        <begin position="1"/>
        <end position="38"/>
    </location>
</feature>
<dbReference type="PANTHER" id="PTHR15907">
    <property type="entry name" value="DUF614 FAMILY PROTEIN-RELATED"/>
    <property type="match status" value="1"/>
</dbReference>
<sequence length="195" mass="21185">MSAPVENGAAPAAPAETPAAAPASAPAQATRQPIENDDIEHWKNRVNELLTQQGKTEAPVEGGKPWHAQLFGCFDPIDTCLITWCVPCVTFGRIHHRVHHHGDLEGYSPINTSCLLFCFSSCLSLIPFSLQRADIRKKYGLEGSFAVDLALGCCCGCCSLVQMDKEAEFQEKELLNGKAAQYSNGESTMEYKPTA</sequence>
<protein>
    <submittedName>
        <fullName evidence="2">PLAC8-domain-containing protein</fullName>
    </submittedName>
</protein>
<organism evidence="2 3">
    <name type="scientific">Rhizodiscina lignyota</name>
    <dbReference type="NCBI Taxonomy" id="1504668"/>
    <lineage>
        <taxon>Eukaryota</taxon>
        <taxon>Fungi</taxon>
        <taxon>Dikarya</taxon>
        <taxon>Ascomycota</taxon>
        <taxon>Pezizomycotina</taxon>
        <taxon>Dothideomycetes</taxon>
        <taxon>Pleosporomycetidae</taxon>
        <taxon>Aulographales</taxon>
        <taxon>Rhizodiscinaceae</taxon>
        <taxon>Rhizodiscina</taxon>
    </lineage>
</organism>
<dbReference type="AlphaFoldDB" id="A0A9P4M8I0"/>
<evidence type="ECO:0000256" key="1">
    <source>
        <dbReference type="SAM" id="MobiDB-lite"/>
    </source>
</evidence>
<dbReference type="InterPro" id="IPR006461">
    <property type="entry name" value="PLAC_motif_containing"/>
</dbReference>
<gene>
    <name evidence="2" type="ORF">NA57DRAFT_55129</name>
</gene>
<accession>A0A9P4M8I0</accession>
<proteinExistence type="predicted"/>
<comment type="caution">
    <text evidence="2">The sequence shown here is derived from an EMBL/GenBank/DDBJ whole genome shotgun (WGS) entry which is preliminary data.</text>
</comment>
<dbReference type="Proteomes" id="UP000799772">
    <property type="component" value="Unassembled WGS sequence"/>
</dbReference>
<evidence type="ECO:0000313" key="2">
    <source>
        <dbReference type="EMBL" id="KAF2101065.1"/>
    </source>
</evidence>
<dbReference type="Pfam" id="PF04749">
    <property type="entry name" value="PLAC8"/>
    <property type="match status" value="1"/>
</dbReference>
<reference evidence="2" key="1">
    <citation type="journal article" date="2020" name="Stud. Mycol.">
        <title>101 Dothideomycetes genomes: a test case for predicting lifestyles and emergence of pathogens.</title>
        <authorList>
            <person name="Haridas S."/>
            <person name="Albert R."/>
            <person name="Binder M."/>
            <person name="Bloem J."/>
            <person name="Labutti K."/>
            <person name="Salamov A."/>
            <person name="Andreopoulos B."/>
            <person name="Baker S."/>
            <person name="Barry K."/>
            <person name="Bills G."/>
            <person name="Bluhm B."/>
            <person name="Cannon C."/>
            <person name="Castanera R."/>
            <person name="Culley D."/>
            <person name="Daum C."/>
            <person name="Ezra D."/>
            <person name="Gonzalez J."/>
            <person name="Henrissat B."/>
            <person name="Kuo A."/>
            <person name="Liang C."/>
            <person name="Lipzen A."/>
            <person name="Lutzoni F."/>
            <person name="Magnuson J."/>
            <person name="Mondo S."/>
            <person name="Nolan M."/>
            <person name="Ohm R."/>
            <person name="Pangilinan J."/>
            <person name="Park H.-J."/>
            <person name="Ramirez L."/>
            <person name="Alfaro M."/>
            <person name="Sun H."/>
            <person name="Tritt A."/>
            <person name="Yoshinaga Y."/>
            <person name="Zwiers L.-H."/>
            <person name="Turgeon B."/>
            <person name="Goodwin S."/>
            <person name="Spatafora J."/>
            <person name="Crous P."/>
            <person name="Grigoriev I."/>
        </authorList>
    </citation>
    <scope>NUCLEOTIDE SEQUENCE</scope>
    <source>
        <strain evidence="2">CBS 133067</strain>
    </source>
</reference>
<evidence type="ECO:0000313" key="3">
    <source>
        <dbReference type="Proteomes" id="UP000799772"/>
    </source>
</evidence>
<feature type="compositionally biased region" description="Low complexity" evidence="1">
    <location>
        <begin position="9"/>
        <end position="29"/>
    </location>
</feature>